<evidence type="ECO:0000313" key="2">
    <source>
        <dbReference type="Proteomes" id="UP000003505"/>
    </source>
</evidence>
<sequence>MRAGRKILRKTTGILPMMEGCLFCVRVMRRMFCSFVKGFSVKDFPPIRLDPCYNSLH</sequence>
<proteinExistence type="predicted"/>
<organism evidence="1 2">
    <name type="scientific">Selenomonas sputigena (strain ATCC 35185 / DSM 20758 / CCUG 44933 / VPI D19B-28)</name>
    <dbReference type="NCBI Taxonomy" id="546271"/>
    <lineage>
        <taxon>Bacteria</taxon>
        <taxon>Bacillati</taxon>
        <taxon>Bacillota</taxon>
        <taxon>Negativicutes</taxon>
        <taxon>Selenomonadales</taxon>
        <taxon>Selenomonadaceae</taxon>
        <taxon>Selenomonas</taxon>
    </lineage>
</organism>
<dbReference type="EMBL" id="ACKP02000010">
    <property type="protein sequence ID" value="EEX78152.1"/>
    <property type="molecule type" value="Genomic_DNA"/>
</dbReference>
<dbReference type="AlphaFoldDB" id="C9LSB2"/>
<protein>
    <submittedName>
        <fullName evidence="1">Uncharacterized protein</fullName>
    </submittedName>
</protein>
<name>C9LSB2_SELS3</name>
<dbReference type="Proteomes" id="UP000003505">
    <property type="component" value="Unassembled WGS sequence"/>
</dbReference>
<accession>C9LSB2</accession>
<reference evidence="1 2" key="1">
    <citation type="submission" date="2009-09" db="EMBL/GenBank/DDBJ databases">
        <authorList>
            <person name="Weinstock G."/>
            <person name="Sodergren E."/>
            <person name="Clifton S."/>
            <person name="Fulton L."/>
            <person name="Fulton B."/>
            <person name="Courtney L."/>
            <person name="Fronick C."/>
            <person name="Harrison M."/>
            <person name="Strong C."/>
            <person name="Farmer C."/>
            <person name="Delahaunty K."/>
            <person name="Markovic C."/>
            <person name="Hall O."/>
            <person name="Minx P."/>
            <person name="Tomlinson C."/>
            <person name="Mitreva M."/>
            <person name="Nelson J."/>
            <person name="Hou S."/>
            <person name="Wollam A."/>
            <person name="Pepin K.H."/>
            <person name="Johnson M."/>
            <person name="Bhonagiri V."/>
            <person name="Nash W.E."/>
            <person name="Warren W."/>
            <person name="Chinwalla A."/>
            <person name="Mardis E.R."/>
            <person name="Wilson R.K."/>
        </authorList>
    </citation>
    <scope>NUCLEOTIDE SEQUENCE [LARGE SCALE GENOMIC DNA]</scope>
    <source>
        <strain evidence="2">ATCC 35185 / DSM 20758 / VPI D19B-28</strain>
    </source>
</reference>
<gene>
    <name evidence="1" type="ORF">SELSPUOL_00336</name>
</gene>
<comment type="caution">
    <text evidence="1">The sequence shown here is derived from an EMBL/GenBank/DDBJ whole genome shotgun (WGS) entry which is preliminary data.</text>
</comment>
<evidence type="ECO:0000313" key="1">
    <source>
        <dbReference type="EMBL" id="EEX78152.1"/>
    </source>
</evidence>